<gene>
    <name evidence="2" type="primary">ORF177945</name>
</gene>
<sequence length="115" mass="12917">VITEISDEDKFERTEREDLDSVTGLSDHFGSSPDTNIQQSPGIYSYRFFGKSAERDDTSISSSLAEFEKLEKAIPFSSSLSSLERDTDKVSFGGSYDDRKVIGFSKWKEEDIPSI</sequence>
<feature type="non-terminal residue" evidence="2">
    <location>
        <position position="1"/>
    </location>
</feature>
<dbReference type="AlphaFoldDB" id="A0A0B7BCR1"/>
<name>A0A0B7BCR1_9EUPU</name>
<evidence type="ECO:0000313" key="2">
    <source>
        <dbReference type="EMBL" id="CEK90677.1"/>
    </source>
</evidence>
<accession>A0A0B7BCR1</accession>
<proteinExistence type="predicted"/>
<dbReference type="EMBL" id="HACG01043812">
    <property type="protein sequence ID" value="CEK90677.1"/>
    <property type="molecule type" value="Transcribed_RNA"/>
</dbReference>
<protein>
    <submittedName>
        <fullName evidence="2">Uncharacterized protein</fullName>
    </submittedName>
</protein>
<organism evidence="2">
    <name type="scientific">Arion vulgaris</name>
    <dbReference type="NCBI Taxonomy" id="1028688"/>
    <lineage>
        <taxon>Eukaryota</taxon>
        <taxon>Metazoa</taxon>
        <taxon>Spiralia</taxon>
        <taxon>Lophotrochozoa</taxon>
        <taxon>Mollusca</taxon>
        <taxon>Gastropoda</taxon>
        <taxon>Heterobranchia</taxon>
        <taxon>Euthyneura</taxon>
        <taxon>Panpulmonata</taxon>
        <taxon>Eupulmonata</taxon>
        <taxon>Stylommatophora</taxon>
        <taxon>Helicina</taxon>
        <taxon>Arionoidea</taxon>
        <taxon>Arionidae</taxon>
        <taxon>Arion</taxon>
    </lineage>
</organism>
<feature type="region of interest" description="Disordered" evidence="1">
    <location>
        <begin position="1"/>
        <end position="38"/>
    </location>
</feature>
<feature type="non-terminal residue" evidence="2">
    <location>
        <position position="115"/>
    </location>
</feature>
<reference evidence="2" key="1">
    <citation type="submission" date="2014-12" db="EMBL/GenBank/DDBJ databases">
        <title>Insight into the proteome of Arion vulgaris.</title>
        <authorList>
            <person name="Aradska J."/>
            <person name="Bulat T."/>
            <person name="Smidak R."/>
            <person name="Sarate P."/>
            <person name="Gangsoo J."/>
            <person name="Sialana F."/>
            <person name="Bilban M."/>
            <person name="Lubec G."/>
        </authorList>
    </citation>
    <scope>NUCLEOTIDE SEQUENCE</scope>
    <source>
        <tissue evidence="2">Skin</tissue>
    </source>
</reference>
<evidence type="ECO:0000256" key="1">
    <source>
        <dbReference type="SAM" id="MobiDB-lite"/>
    </source>
</evidence>